<name>A0ACC0BNE3_CATRO</name>
<reference evidence="2" key="1">
    <citation type="journal article" date="2023" name="Nat. Plants">
        <title>Single-cell RNA sequencing provides a high-resolution roadmap for understanding the multicellular compartmentation of specialized metabolism.</title>
        <authorList>
            <person name="Sun S."/>
            <person name="Shen X."/>
            <person name="Li Y."/>
            <person name="Li Y."/>
            <person name="Wang S."/>
            <person name="Li R."/>
            <person name="Zhang H."/>
            <person name="Shen G."/>
            <person name="Guo B."/>
            <person name="Wei J."/>
            <person name="Xu J."/>
            <person name="St-Pierre B."/>
            <person name="Chen S."/>
            <person name="Sun C."/>
        </authorList>
    </citation>
    <scope>NUCLEOTIDE SEQUENCE [LARGE SCALE GENOMIC DNA]</scope>
</reference>
<gene>
    <name evidence="1" type="ORF">M9H77_14559</name>
</gene>
<evidence type="ECO:0000313" key="1">
    <source>
        <dbReference type="EMBL" id="KAI5674195.1"/>
    </source>
</evidence>
<evidence type="ECO:0000313" key="2">
    <source>
        <dbReference type="Proteomes" id="UP001060085"/>
    </source>
</evidence>
<organism evidence="1 2">
    <name type="scientific">Catharanthus roseus</name>
    <name type="common">Madagascar periwinkle</name>
    <name type="synonym">Vinca rosea</name>
    <dbReference type="NCBI Taxonomy" id="4058"/>
    <lineage>
        <taxon>Eukaryota</taxon>
        <taxon>Viridiplantae</taxon>
        <taxon>Streptophyta</taxon>
        <taxon>Embryophyta</taxon>
        <taxon>Tracheophyta</taxon>
        <taxon>Spermatophyta</taxon>
        <taxon>Magnoliopsida</taxon>
        <taxon>eudicotyledons</taxon>
        <taxon>Gunneridae</taxon>
        <taxon>Pentapetalae</taxon>
        <taxon>asterids</taxon>
        <taxon>lamiids</taxon>
        <taxon>Gentianales</taxon>
        <taxon>Apocynaceae</taxon>
        <taxon>Rauvolfioideae</taxon>
        <taxon>Vinceae</taxon>
        <taxon>Catharanthinae</taxon>
        <taxon>Catharanthus</taxon>
    </lineage>
</organism>
<proteinExistence type="predicted"/>
<accession>A0ACC0BNE3</accession>
<sequence>MAFSFPKSCFLVSLLVLISMVLAIDVSHDGRAITIDGERKILISGSIHYPRSTAEMWPDLINKAKEGGLDTIETYVFWNAHEPIRRQYDFSGNLDLIRFLKNVQDAGLYAVLRIGPYVCAEWNYGGFPVWLHNLPDIEIRTANGVFMNEMQNFTTLIVDMVQQEKLFASQGGPIILAQIENEYGNVMKSYGAAGKAYIEWCANMAESLNIGVPWIMCQQDDAPEPMINTCNGWYCDQFTPNNPNSPKMWTENWTGWFKNWGGLDPYRTAEDLAFAVARFYQNGGSFQNYYMYHGGTNFGRTAGGPYITTSYDYNAPLDEYGNLNQPKYGHLKQLHEVLKSMEKILTYGDINATDLGNSLFTTVYTYNGTSACFFGNANETSDATVTYEGADYNVPAWSVSILPDCKNEVYNTAKKPTEEKPAPLEWVWLAEDTDDSTLLGKGEISASRLIDQKATNDLSDYFWYMTSLHLDQNDPIWTNNMTLRVNASGQIMHAFVNGEFIGSQWAIYGIFNYVFEKEVRLMPGDNQIAILSSTVGLQNYGAFFDTIQTGIPGPVEIVGRNGDENIIKDLSSHVWTYKAGLNGFDGGFFTPNSLNASSLWQSENLPLNKMMTWYKTTFQAPAGNDAVVVDLLGLGKGEAWVNGKSLGRYWPSYLASEDGCPDGPCDYRGPYSNSKCVSNCGQPTQRWYHVPRSFLKDGDNELVLFEEFGGNPLNVNFQTVVIGKVIGNAPENNEMELSCHGKPISAINFASFGDVKGIEGKFKKGTCESKNDVVSIIEKACIGKTSCKISASENVFGSTNCSGMPKKLVVEAIC</sequence>
<comment type="caution">
    <text evidence="1">The sequence shown here is derived from an EMBL/GenBank/DDBJ whole genome shotgun (WGS) entry which is preliminary data.</text>
</comment>
<dbReference type="EMBL" id="CM044703">
    <property type="protein sequence ID" value="KAI5674195.1"/>
    <property type="molecule type" value="Genomic_DNA"/>
</dbReference>
<protein>
    <submittedName>
        <fullName evidence="1">Uncharacterized protein</fullName>
    </submittedName>
</protein>
<dbReference type="Proteomes" id="UP001060085">
    <property type="component" value="Linkage Group LG03"/>
</dbReference>
<keyword evidence="2" id="KW-1185">Reference proteome</keyword>